<dbReference type="InterPro" id="IPR029058">
    <property type="entry name" value="AB_hydrolase_fold"/>
</dbReference>
<dbReference type="VEuPathDB" id="FungiDB:MPH_12347"/>
<dbReference type="OrthoDB" id="408631at2759"/>
<sequence length="56" mass="5903">MIQHPNLGTVRGKAAEDSSGVTQFLGVKYATLKDRFALPELVKGDPKGAVEAGEFG</sequence>
<evidence type="ECO:0000313" key="1">
    <source>
        <dbReference type="EMBL" id="EKG10489.1"/>
    </source>
</evidence>
<gene>
    <name evidence="1" type="ORF">MPH_12347</name>
</gene>
<organism evidence="1 2">
    <name type="scientific">Macrophomina phaseolina (strain MS6)</name>
    <name type="common">Charcoal rot fungus</name>
    <dbReference type="NCBI Taxonomy" id="1126212"/>
    <lineage>
        <taxon>Eukaryota</taxon>
        <taxon>Fungi</taxon>
        <taxon>Dikarya</taxon>
        <taxon>Ascomycota</taxon>
        <taxon>Pezizomycotina</taxon>
        <taxon>Dothideomycetes</taxon>
        <taxon>Dothideomycetes incertae sedis</taxon>
        <taxon>Botryosphaeriales</taxon>
        <taxon>Botryosphaeriaceae</taxon>
        <taxon>Macrophomina</taxon>
    </lineage>
</organism>
<dbReference type="Proteomes" id="UP000007129">
    <property type="component" value="Unassembled WGS sequence"/>
</dbReference>
<dbReference type="InParanoid" id="K2RK37"/>
<feature type="non-terminal residue" evidence="1">
    <location>
        <position position="56"/>
    </location>
</feature>
<reference evidence="1 2" key="1">
    <citation type="journal article" date="2012" name="BMC Genomics">
        <title>Tools to kill: Genome of one of the most destructive plant pathogenic fungi Macrophomina phaseolina.</title>
        <authorList>
            <person name="Islam M.S."/>
            <person name="Haque M.S."/>
            <person name="Islam M.M."/>
            <person name="Emdad E.M."/>
            <person name="Halim A."/>
            <person name="Hossen Q.M.M."/>
            <person name="Hossain M.Z."/>
            <person name="Ahmed B."/>
            <person name="Rahim S."/>
            <person name="Rahman M.S."/>
            <person name="Alam M.M."/>
            <person name="Hou S."/>
            <person name="Wan X."/>
            <person name="Saito J.A."/>
            <person name="Alam M."/>
        </authorList>
    </citation>
    <scope>NUCLEOTIDE SEQUENCE [LARGE SCALE GENOMIC DNA]</scope>
    <source>
        <strain evidence="1 2">MS6</strain>
    </source>
</reference>
<dbReference type="EMBL" id="AHHD01000517">
    <property type="protein sequence ID" value="EKG10489.1"/>
    <property type="molecule type" value="Genomic_DNA"/>
</dbReference>
<dbReference type="Gene3D" id="3.40.50.1820">
    <property type="entry name" value="alpha/beta hydrolase"/>
    <property type="match status" value="1"/>
</dbReference>
<name>K2RK37_MACPH</name>
<accession>K2RK37</accession>
<dbReference type="AlphaFoldDB" id="K2RK37"/>
<proteinExistence type="predicted"/>
<protein>
    <submittedName>
        <fullName evidence="1">Uncharacterized protein</fullName>
    </submittedName>
</protein>
<comment type="caution">
    <text evidence="1">The sequence shown here is derived from an EMBL/GenBank/DDBJ whole genome shotgun (WGS) entry which is preliminary data.</text>
</comment>
<dbReference type="HOGENOM" id="CLU_3037959_0_0_1"/>
<evidence type="ECO:0000313" key="2">
    <source>
        <dbReference type="Proteomes" id="UP000007129"/>
    </source>
</evidence>